<comment type="subcellular location">
    <subcellularLocation>
        <location evidence="1">Cell membrane</location>
        <topology evidence="1">Multi-pass membrane protein</topology>
    </subcellularLocation>
</comment>
<gene>
    <name evidence="7" type="ORF">CKO42_16115</name>
</gene>
<keyword evidence="8" id="KW-1185">Reference proteome</keyword>
<dbReference type="RefSeq" id="WP_200246248.1">
    <property type="nucleotide sequence ID" value="NZ_NRRY01000029.1"/>
</dbReference>
<evidence type="ECO:0008006" key="9">
    <source>
        <dbReference type="Google" id="ProtNLM"/>
    </source>
</evidence>
<keyword evidence="5 6" id="KW-0472">Membrane</keyword>
<dbReference type="PANTHER" id="PTHR30086">
    <property type="entry name" value="ARGININE EXPORTER PROTEIN ARGO"/>
    <property type="match status" value="1"/>
</dbReference>
<evidence type="ECO:0000256" key="4">
    <source>
        <dbReference type="ARBA" id="ARBA00022989"/>
    </source>
</evidence>
<keyword evidence="2" id="KW-1003">Cell membrane</keyword>
<dbReference type="Proteomes" id="UP001138768">
    <property type="component" value="Unassembled WGS sequence"/>
</dbReference>
<keyword evidence="4 6" id="KW-1133">Transmembrane helix</keyword>
<evidence type="ECO:0000256" key="1">
    <source>
        <dbReference type="ARBA" id="ARBA00004651"/>
    </source>
</evidence>
<evidence type="ECO:0000256" key="6">
    <source>
        <dbReference type="SAM" id="Phobius"/>
    </source>
</evidence>
<name>A0A9X0WAP4_9GAMM</name>
<dbReference type="PANTHER" id="PTHR30086:SF16">
    <property type="entry name" value="AMINO ACID EFFLUX PERMEASE RHTB FAMILY"/>
    <property type="match status" value="1"/>
</dbReference>
<feature type="transmembrane region" description="Helical" evidence="6">
    <location>
        <begin position="150"/>
        <end position="171"/>
    </location>
</feature>
<accession>A0A9X0WAP4</accession>
<sequence length="216" mass="22060">MAVEAWLSLALLCVLGAMTPGPSLAVVLGSTLHGGRASGLAAALAHGLAVGLYAVLTVAGLAALLTASPTLFALLQLAAAGYLVYLARGAICHQITVTSDNGSIRSHEEPGMAARDGFMIAFLNPKLAVFMLALFAPFITADQGLGAKAILVLTIGGIDALWYSSVVLVMVRTGLLSVLERNLVFVERVYAALLLALTVFVASRAVGALASAMGAL</sequence>
<dbReference type="EMBL" id="NRRY01000029">
    <property type="protein sequence ID" value="MBK1619939.1"/>
    <property type="molecule type" value="Genomic_DNA"/>
</dbReference>
<evidence type="ECO:0000313" key="8">
    <source>
        <dbReference type="Proteomes" id="UP001138768"/>
    </source>
</evidence>
<evidence type="ECO:0000256" key="5">
    <source>
        <dbReference type="ARBA" id="ARBA00023136"/>
    </source>
</evidence>
<evidence type="ECO:0000313" key="7">
    <source>
        <dbReference type="EMBL" id="MBK1619939.1"/>
    </source>
</evidence>
<protein>
    <recommendedName>
        <fullName evidence="9">LysE family translocator</fullName>
    </recommendedName>
</protein>
<reference evidence="7 8" key="1">
    <citation type="journal article" date="2020" name="Microorganisms">
        <title>Osmotic Adaptation and Compatible Solute Biosynthesis of Phototrophic Bacteria as Revealed from Genome Analyses.</title>
        <authorList>
            <person name="Imhoff J.F."/>
            <person name="Rahn T."/>
            <person name="Kunzel S."/>
            <person name="Keller A."/>
            <person name="Neulinger S.C."/>
        </authorList>
    </citation>
    <scope>NUCLEOTIDE SEQUENCE [LARGE SCALE GENOMIC DNA]</scope>
    <source>
        <strain evidence="7 8">DSM 25653</strain>
    </source>
</reference>
<feature type="transmembrane region" description="Helical" evidence="6">
    <location>
        <begin position="41"/>
        <end position="65"/>
    </location>
</feature>
<feature type="transmembrane region" description="Helical" evidence="6">
    <location>
        <begin position="72"/>
        <end position="97"/>
    </location>
</feature>
<evidence type="ECO:0000256" key="3">
    <source>
        <dbReference type="ARBA" id="ARBA00022692"/>
    </source>
</evidence>
<dbReference type="GO" id="GO:0005886">
    <property type="term" value="C:plasma membrane"/>
    <property type="evidence" value="ECO:0007669"/>
    <property type="project" value="UniProtKB-SubCell"/>
</dbReference>
<evidence type="ECO:0000256" key="2">
    <source>
        <dbReference type="ARBA" id="ARBA00022475"/>
    </source>
</evidence>
<dbReference type="InterPro" id="IPR001123">
    <property type="entry name" value="LeuE-type"/>
</dbReference>
<dbReference type="GO" id="GO:0015171">
    <property type="term" value="F:amino acid transmembrane transporter activity"/>
    <property type="evidence" value="ECO:0007669"/>
    <property type="project" value="TreeGrafter"/>
</dbReference>
<proteinExistence type="predicted"/>
<organism evidence="7 8">
    <name type="scientific">Lamprobacter modestohalophilus</name>
    <dbReference type="NCBI Taxonomy" id="1064514"/>
    <lineage>
        <taxon>Bacteria</taxon>
        <taxon>Pseudomonadati</taxon>
        <taxon>Pseudomonadota</taxon>
        <taxon>Gammaproteobacteria</taxon>
        <taxon>Chromatiales</taxon>
        <taxon>Chromatiaceae</taxon>
        <taxon>Lamprobacter</taxon>
    </lineage>
</organism>
<feature type="transmembrane region" description="Helical" evidence="6">
    <location>
        <begin position="191"/>
        <end position="215"/>
    </location>
</feature>
<keyword evidence="3 6" id="KW-0812">Transmembrane</keyword>
<dbReference type="Pfam" id="PF01810">
    <property type="entry name" value="LysE"/>
    <property type="match status" value="1"/>
</dbReference>
<dbReference type="AlphaFoldDB" id="A0A9X0WAP4"/>
<feature type="transmembrane region" description="Helical" evidence="6">
    <location>
        <begin position="117"/>
        <end position="138"/>
    </location>
</feature>
<comment type="caution">
    <text evidence="7">The sequence shown here is derived from an EMBL/GenBank/DDBJ whole genome shotgun (WGS) entry which is preliminary data.</text>
</comment>